<organism evidence="4 5">
    <name type="scientific">Marivirga sericea</name>
    <dbReference type="NCBI Taxonomy" id="1028"/>
    <lineage>
        <taxon>Bacteria</taxon>
        <taxon>Pseudomonadati</taxon>
        <taxon>Bacteroidota</taxon>
        <taxon>Cytophagia</taxon>
        <taxon>Cytophagales</taxon>
        <taxon>Marivirgaceae</taxon>
        <taxon>Marivirga</taxon>
    </lineage>
</organism>
<dbReference type="PANTHER" id="PTHR33495">
    <property type="entry name" value="ANTI-SIGMA FACTOR ANTAGONIST TM_1081-RELATED-RELATED"/>
    <property type="match status" value="1"/>
</dbReference>
<dbReference type="Gene3D" id="3.30.750.24">
    <property type="entry name" value="STAS domain"/>
    <property type="match status" value="1"/>
</dbReference>
<comment type="similarity">
    <text evidence="1 2">Belongs to the anti-sigma-factor antagonist family.</text>
</comment>
<protein>
    <recommendedName>
        <fullName evidence="2">Anti-sigma factor antagonist</fullName>
    </recommendedName>
</protein>
<accession>A0A1X7LBK0</accession>
<name>A0A1X7LBK0_9BACT</name>
<dbReference type="GO" id="GO:0043856">
    <property type="term" value="F:anti-sigma factor antagonist activity"/>
    <property type="evidence" value="ECO:0007669"/>
    <property type="project" value="InterPro"/>
</dbReference>
<evidence type="ECO:0000259" key="3">
    <source>
        <dbReference type="PROSITE" id="PS50801"/>
    </source>
</evidence>
<evidence type="ECO:0000313" key="5">
    <source>
        <dbReference type="Proteomes" id="UP000193804"/>
    </source>
</evidence>
<dbReference type="CDD" id="cd07043">
    <property type="entry name" value="STAS_anti-anti-sigma_factors"/>
    <property type="match status" value="1"/>
</dbReference>
<dbReference type="Proteomes" id="UP000193804">
    <property type="component" value="Unassembled WGS sequence"/>
</dbReference>
<dbReference type="PROSITE" id="PS50801">
    <property type="entry name" value="STAS"/>
    <property type="match status" value="1"/>
</dbReference>
<dbReference type="EMBL" id="FXAW01000009">
    <property type="protein sequence ID" value="SMG50642.1"/>
    <property type="molecule type" value="Genomic_DNA"/>
</dbReference>
<dbReference type="InterPro" id="IPR002645">
    <property type="entry name" value="STAS_dom"/>
</dbReference>
<gene>
    <name evidence="4" type="ORF">SAMN05661096_03712</name>
</gene>
<proteinExistence type="inferred from homology"/>
<evidence type="ECO:0000313" key="4">
    <source>
        <dbReference type="EMBL" id="SMG50642.1"/>
    </source>
</evidence>
<dbReference type="Pfam" id="PF01740">
    <property type="entry name" value="STAS"/>
    <property type="match status" value="1"/>
</dbReference>
<feature type="domain" description="STAS" evidence="3">
    <location>
        <begin position="14"/>
        <end position="112"/>
    </location>
</feature>
<dbReference type="NCBIfam" id="TIGR00377">
    <property type="entry name" value="ant_ant_sig"/>
    <property type="match status" value="1"/>
</dbReference>
<reference evidence="5" key="1">
    <citation type="submission" date="2017-04" db="EMBL/GenBank/DDBJ databases">
        <authorList>
            <person name="Varghese N."/>
            <person name="Submissions S."/>
        </authorList>
    </citation>
    <scope>NUCLEOTIDE SEQUENCE [LARGE SCALE GENOMIC DNA]</scope>
    <source>
        <strain evidence="5">DSM 4125</strain>
    </source>
</reference>
<dbReference type="SUPFAM" id="SSF52091">
    <property type="entry name" value="SpoIIaa-like"/>
    <property type="match status" value="1"/>
</dbReference>
<sequence>MINITTNIEGEDHIIMVEGDVDASSSIHLDEALTELANDDSVKYILVDGSQLNYISSAGLGVFMSYIDDFKNKSIKMVIYGLSEKVSNVFQILGLDQLMTIVSDKKEAKEKLHEVQS</sequence>
<dbReference type="STRING" id="1028.SAMN05661096_03712"/>
<keyword evidence="5" id="KW-1185">Reference proteome</keyword>
<dbReference type="InterPro" id="IPR036513">
    <property type="entry name" value="STAS_dom_sf"/>
</dbReference>
<dbReference type="AlphaFoldDB" id="A0A1X7LBK0"/>
<dbReference type="OrthoDB" id="9795051at2"/>
<dbReference type="InterPro" id="IPR003658">
    <property type="entry name" value="Anti-sigma_ant"/>
</dbReference>
<dbReference type="RefSeq" id="WP_085518839.1">
    <property type="nucleotide sequence ID" value="NZ_FXAW01000009.1"/>
</dbReference>
<evidence type="ECO:0000256" key="1">
    <source>
        <dbReference type="ARBA" id="ARBA00009013"/>
    </source>
</evidence>
<evidence type="ECO:0000256" key="2">
    <source>
        <dbReference type="RuleBase" id="RU003749"/>
    </source>
</evidence>